<comment type="caution">
    <text evidence="3">The sequence shown here is derived from an EMBL/GenBank/DDBJ whole genome shotgun (WGS) entry which is preliminary data.</text>
</comment>
<evidence type="ECO:0000313" key="4">
    <source>
        <dbReference type="Proteomes" id="UP001596432"/>
    </source>
</evidence>
<dbReference type="Proteomes" id="UP001596432">
    <property type="component" value="Unassembled WGS sequence"/>
</dbReference>
<sequence length="153" mass="16690">MTNHNAARADGAFEILLVEDNPGDVRLLEEAFEATGRETRVESVTNGDEAVDRLMEQATDESRSVPDLALVDLNLPGRDGCEVLDAVRDDSRTELLPIVILTSSSAHEDVERCYAARANAYVTKPTDPAELESLISDVERFWLDAAVLPPVPA</sequence>
<dbReference type="PANTHER" id="PTHR44520:SF2">
    <property type="entry name" value="RESPONSE REGULATOR RCP1"/>
    <property type="match status" value="1"/>
</dbReference>
<dbReference type="AlphaFoldDB" id="A0ABD5YD26"/>
<feature type="modified residue" description="4-aspartylphosphate" evidence="1">
    <location>
        <position position="72"/>
    </location>
</feature>
<reference evidence="3 4" key="1">
    <citation type="journal article" date="2019" name="Int. J. Syst. Evol. Microbiol.">
        <title>The Global Catalogue of Microorganisms (GCM) 10K type strain sequencing project: providing services to taxonomists for standard genome sequencing and annotation.</title>
        <authorList>
            <consortium name="The Broad Institute Genomics Platform"/>
            <consortium name="The Broad Institute Genome Sequencing Center for Infectious Disease"/>
            <person name="Wu L."/>
            <person name="Ma J."/>
        </authorList>
    </citation>
    <scope>NUCLEOTIDE SEQUENCE [LARGE SCALE GENOMIC DNA]</scope>
    <source>
        <strain evidence="3 4">XZYJT29</strain>
    </source>
</reference>
<dbReference type="InterPro" id="IPR052893">
    <property type="entry name" value="TCS_response_regulator"/>
</dbReference>
<dbReference type="Gene3D" id="3.40.50.2300">
    <property type="match status" value="1"/>
</dbReference>
<proteinExistence type="predicted"/>
<gene>
    <name evidence="3" type="ORF">ACFQMA_20595</name>
</gene>
<dbReference type="SMART" id="SM00448">
    <property type="entry name" value="REC"/>
    <property type="match status" value="1"/>
</dbReference>
<accession>A0ABD5YD26</accession>
<evidence type="ECO:0000256" key="1">
    <source>
        <dbReference type="PROSITE-ProRule" id="PRU00169"/>
    </source>
</evidence>
<feature type="domain" description="Response regulatory" evidence="2">
    <location>
        <begin position="14"/>
        <end position="139"/>
    </location>
</feature>
<dbReference type="SUPFAM" id="SSF52172">
    <property type="entry name" value="CheY-like"/>
    <property type="match status" value="1"/>
</dbReference>
<dbReference type="InterPro" id="IPR011006">
    <property type="entry name" value="CheY-like_superfamily"/>
</dbReference>
<evidence type="ECO:0000259" key="2">
    <source>
        <dbReference type="PROSITE" id="PS50110"/>
    </source>
</evidence>
<keyword evidence="1" id="KW-0597">Phosphoprotein</keyword>
<dbReference type="PANTHER" id="PTHR44520">
    <property type="entry name" value="RESPONSE REGULATOR RCP1-RELATED"/>
    <property type="match status" value="1"/>
</dbReference>
<dbReference type="PROSITE" id="PS50110">
    <property type="entry name" value="RESPONSE_REGULATORY"/>
    <property type="match status" value="1"/>
</dbReference>
<dbReference type="InterPro" id="IPR001789">
    <property type="entry name" value="Sig_transdc_resp-reg_receiver"/>
</dbReference>
<evidence type="ECO:0000313" key="3">
    <source>
        <dbReference type="EMBL" id="MFC7142224.1"/>
    </source>
</evidence>
<organism evidence="3 4">
    <name type="scientific">Halosimplex aquaticum</name>
    <dbReference type="NCBI Taxonomy" id="3026162"/>
    <lineage>
        <taxon>Archaea</taxon>
        <taxon>Methanobacteriati</taxon>
        <taxon>Methanobacteriota</taxon>
        <taxon>Stenosarchaea group</taxon>
        <taxon>Halobacteria</taxon>
        <taxon>Halobacteriales</taxon>
        <taxon>Haloarculaceae</taxon>
        <taxon>Halosimplex</taxon>
    </lineage>
</organism>
<dbReference type="CDD" id="cd17557">
    <property type="entry name" value="REC_Rcp-like"/>
    <property type="match status" value="1"/>
</dbReference>
<dbReference type="RefSeq" id="WP_274323293.1">
    <property type="nucleotide sequence ID" value="NZ_CP118158.1"/>
</dbReference>
<keyword evidence="4" id="KW-1185">Reference proteome</keyword>
<dbReference type="Pfam" id="PF00072">
    <property type="entry name" value="Response_reg"/>
    <property type="match status" value="1"/>
</dbReference>
<dbReference type="GeneID" id="78822559"/>
<protein>
    <submittedName>
        <fullName evidence="3">Response regulator</fullName>
    </submittedName>
</protein>
<name>A0ABD5YD26_9EURY</name>
<dbReference type="EMBL" id="JBHTAS010000001">
    <property type="protein sequence ID" value="MFC7142224.1"/>
    <property type="molecule type" value="Genomic_DNA"/>
</dbReference>